<comment type="caution">
    <text evidence="1">The sequence shown here is derived from an EMBL/GenBank/DDBJ whole genome shotgun (WGS) entry which is preliminary data.</text>
</comment>
<reference evidence="1 2" key="1">
    <citation type="submission" date="2020-02" db="EMBL/GenBank/DDBJ databases">
        <authorList>
            <person name="Hogendoorn C."/>
        </authorList>
    </citation>
    <scope>NUCLEOTIDE SEQUENCE [LARGE SCALE GENOMIC DNA]</scope>
    <source>
        <strain evidence="1">METHB21</strain>
    </source>
</reference>
<accession>A0A8S0WJG0</accession>
<name>A0A8S0WJG0_9GAMM</name>
<evidence type="ECO:0000313" key="2">
    <source>
        <dbReference type="Proteomes" id="UP000494216"/>
    </source>
</evidence>
<sequence>MEFCITNNMYGNILRIVISIPKNAKRNDWNIKGIALCEKQCVMQIAINSETLFPTQLLSSWQTNEATFSTDV</sequence>
<keyword evidence="2" id="KW-1185">Reference proteome</keyword>
<proteinExistence type="predicted"/>
<evidence type="ECO:0000313" key="1">
    <source>
        <dbReference type="EMBL" id="CAA9891294.1"/>
    </source>
</evidence>
<dbReference type="AlphaFoldDB" id="A0A8S0WJG0"/>
<organism evidence="1 2">
    <name type="scientific">Candidatus Methylobacter favarea</name>
    <dbReference type="NCBI Taxonomy" id="2707345"/>
    <lineage>
        <taxon>Bacteria</taxon>
        <taxon>Pseudomonadati</taxon>
        <taxon>Pseudomonadota</taxon>
        <taxon>Gammaproteobacteria</taxon>
        <taxon>Methylococcales</taxon>
        <taxon>Methylococcaceae</taxon>
        <taxon>Methylobacter</taxon>
    </lineage>
</organism>
<dbReference type="Proteomes" id="UP000494216">
    <property type="component" value="Unassembled WGS sequence"/>
</dbReference>
<gene>
    <name evidence="1" type="ORF">METHB2_390028</name>
</gene>
<protein>
    <submittedName>
        <fullName evidence="1">Uncharacterized protein</fullName>
    </submittedName>
</protein>
<dbReference type="EMBL" id="CADCXN010000068">
    <property type="protein sequence ID" value="CAA9891294.1"/>
    <property type="molecule type" value="Genomic_DNA"/>
</dbReference>